<reference evidence="1 2" key="1">
    <citation type="submission" date="2013-11" db="EMBL/GenBank/DDBJ databases">
        <title>Draft genome of the bovine lungworm Dictyocaulus viviparus.</title>
        <authorList>
            <person name="Mitreva M."/>
        </authorList>
    </citation>
    <scope>NUCLEOTIDE SEQUENCE [LARGE SCALE GENOMIC DNA]</scope>
    <source>
        <strain evidence="1 2">HannoverDv2000</strain>
    </source>
</reference>
<sequence>VVARVAYVISIVQSVAQEAKNSWWTTILTHPLLLGVAPHYSDESILPFLQMAQAETVQVGCSVQLCEPPNTTSYYSVACYYDIPHVEARVPLYTVGEPCNQCRQGFKCDDATKLCILK</sequence>
<dbReference type="InterPro" id="IPR035940">
    <property type="entry name" value="CAP_sf"/>
</dbReference>
<name>A0A0D8XEZ5_DICVI</name>
<keyword evidence="2" id="KW-1185">Reference proteome</keyword>
<evidence type="ECO:0000313" key="2">
    <source>
        <dbReference type="Proteomes" id="UP000053766"/>
    </source>
</evidence>
<reference evidence="2" key="2">
    <citation type="journal article" date="2016" name="Sci. Rep.">
        <title>Dictyocaulus viviparus genome, variome and transcriptome elucidate lungworm biology and support future intervention.</title>
        <authorList>
            <person name="McNulty S.N."/>
            <person name="Strube C."/>
            <person name="Rosa B.A."/>
            <person name="Martin J.C."/>
            <person name="Tyagi R."/>
            <person name="Choi Y.J."/>
            <person name="Wang Q."/>
            <person name="Hallsworth Pepin K."/>
            <person name="Zhang X."/>
            <person name="Ozersky P."/>
            <person name="Wilson R.K."/>
            <person name="Sternberg P.W."/>
            <person name="Gasser R.B."/>
            <person name="Mitreva M."/>
        </authorList>
    </citation>
    <scope>NUCLEOTIDE SEQUENCE [LARGE SCALE GENOMIC DNA]</scope>
    <source>
        <strain evidence="2">HannoverDv2000</strain>
    </source>
</reference>
<gene>
    <name evidence="1" type="ORF">DICVIV_11759</name>
</gene>
<dbReference type="SUPFAM" id="SSF55797">
    <property type="entry name" value="PR-1-like"/>
    <property type="match status" value="1"/>
</dbReference>
<protein>
    <recommendedName>
        <fullName evidence="3">SCP domain-containing protein</fullName>
    </recommendedName>
</protein>
<dbReference type="OrthoDB" id="43654at2759"/>
<organism evidence="1 2">
    <name type="scientific">Dictyocaulus viviparus</name>
    <name type="common">Bovine lungworm</name>
    <dbReference type="NCBI Taxonomy" id="29172"/>
    <lineage>
        <taxon>Eukaryota</taxon>
        <taxon>Metazoa</taxon>
        <taxon>Ecdysozoa</taxon>
        <taxon>Nematoda</taxon>
        <taxon>Chromadorea</taxon>
        <taxon>Rhabditida</taxon>
        <taxon>Rhabditina</taxon>
        <taxon>Rhabditomorpha</taxon>
        <taxon>Strongyloidea</taxon>
        <taxon>Metastrongylidae</taxon>
        <taxon>Dictyocaulus</taxon>
    </lineage>
</organism>
<dbReference type="Proteomes" id="UP000053766">
    <property type="component" value="Unassembled WGS sequence"/>
</dbReference>
<proteinExistence type="predicted"/>
<dbReference type="AlphaFoldDB" id="A0A0D8XEZ5"/>
<accession>A0A0D8XEZ5</accession>
<evidence type="ECO:0000313" key="1">
    <source>
        <dbReference type="EMBL" id="KJH42249.1"/>
    </source>
</evidence>
<dbReference type="EMBL" id="KN716689">
    <property type="protein sequence ID" value="KJH42249.1"/>
    <property type="molecule type" value="Genomic_DNA"/>
</dbReference>
<dbReference type="Gene3D" id="3.40.33.10">
    <property type="entry name" value="CAP"/>
    <property type="match status" value="1"/>
</dbReference>
<evidence type="ECO:0008006" key="3">
    <source>
        <dbReference type="Google" id="ProtNLM"/>
    </source>
</evidence>
<feature type="non-terminal residue" evidence="1">
    <location>
        <position position="1"/>
    </location>
</feature>